<comment type="caution">
    <text evidence="1">The sequence shown here is derived from an EMBL/GenBank/DDBJ whole genome shotgun (WGS) entry which is preliminary data.</text>
</comment>
<evidence type="ECO:0000313" key="1">
    <source>
        <dbReference type="EMBL" id="KAF4134932.1"/>
    </source>
</evidence>
<organism evidence="1 2">
    <name type="scientific">Phytophthora infestans</name>
    <name type="common">Potato late blight agent</name>
    <name type="synonym">Botrytis infestans</name>
    <dbReference type="NCBI Taxonomy" id="4787"/>
    <lineage>
        <taxon>Eukaryota</taxon>
        <taxon>Sar</taxon>
        <taxon>Stramenopiles</taxon>
        <taxon>Oomycota</taxon>
        <taxon>Peronosporomycetes</taxon>
        <taxon>Peronosporales</taxon>
        <taxon>Peronosporaceae</taxon>
        <taxon>Phytophthora</taxon>
    </lineage>
</organism>
<protein>
    <submittedName>
        <fullName evidence="1">Uncharacterized protein</fullName>
    </submittedName>
</protein>
<proteinExistence type="predicted"/>
<sequence>MSSASKTATKQEINDAFSELEAGLTCAQSVYTNLIRVVDALADNPQAQCAVDSTLATQTRVRLLSELVRMHLREEEIQWTLGRVISLACHASRRFQCQAGQCEMWHELLAMRSAHPLSIRVQESSLRASEALLQCNEVNITKLCPQQYLDDLTSIMGRFLHIETPRRRAHSLVVLALRVLVAMYSSPRQARSILFNDEKSIQGDKWTLIISRCMLDSFSIFNRQQNSVRVWLQMVLLLLRQTPAKVVEMMFSRSIWWFVAVLEK</sequence>
<dbReference type="EMBL" id="JAACNO010002239">
    <property type="protein sequence ID" value="KAF4134932.1"/>
    <property type="molecule type" value="Genomic_DNA"/>
</dbReference>
<gene>
    <name evidence="1" type="ORF">GN958_ATG15866</name>
</gene>
<accession>A0A8S9U5K0</accession>
<dbReference type="AlphaFoldDB" id="A0A8S9U5K0"/>
<reference evidence="1" key="1">
    <citation type="submission" date="2020-03" db="EMBL/GenBank/DDBJ databases">
        <title>Hybrid Assembly of Korean Phytophthora infestans isolates.</title>
        <authorList>
            <person name="Prokchorchik M."/>
            <person name="Lee Y."/>
            <person name="Seo J."/>
            <person name="Cho J.-H."/>
            <person name="Park Y.-E."/>
            <person name="Jang D.-C."/>
            <person name="Im J.-S."/>
            <person name="Choi J.-G."/>
            <person name="Park H.-J."/>
            <person name="Lee G.-B."/>
            <person name="Lee Y.-G."/>
            <person name="Hong S.-Y."/>
            <person name="Cho K."/>
            <person name="Sohn K.H."/>
        </authorList>
    </citation>
    <scope>NUCLEOTIDE SEQUENCE</scope>
    <source>
        <strain evidence="1">KR_2_A2</strain>
    </source>
</reference>
<dbReference type="Proteomes" id="UP000704712">
    <property type="component" value="Unassembled WGS sequence"/>
</dbReference>
<evidence type="ECO:0000313" key="2">
    <source>
        <dbReference type="Proteomes" id="UP000704712"/>
    </source>
</evidence>
<name>A0A8S9U5K0_PHYIN</name>